<dbReference type="InterPro" id="IPR051783">
    <property type="entry name" value="NAD(P)-dependent_oxidoreduct"/>
</dbReference>
<gene>
    <name evidence="1" type="ORF">FIBSPDRAFT_964390</name>
</gene>
<dbReference type="InterPro" id="IPR036291">
    <property type="entry name" value="NAD(P)-bd_dom_sf"/>
</dbReference>
<name>A0A165XSA6_9AGAM</name>
<sequence>MATLDAQYAEASVNPDEAPKPHILAMNDLIRLLVRCEPKAKVLDILGINAVLGSLGEHGKLETLKFRLGRCDYRGCKSIFHHGFSSLLSDSSKQAVPDDLAVVEARAARLSSQRKFQDTGKAPILIHSSGTGVLMDSAMGMHTTDTIYSDTDIAQIESLPPTALHRNVDLAIVAADEAGYAKTHIILPPTIFGLATGKLVDLGIQNRHSIQIPGFIKYNIARGHVGIVGEGKNVWGVVAQSEVVDFYIILLDAVLSNPATSHGREGFYFTDNGEFTHREVVDAVSSALAARGVVKLAQPTPFAEDDFKQLPFVSYHFYVQIKLSSLEWPFMKLAFFGTNARSRSDRSRALGWNPTKTAKDMLASIQPEVDALIQKS</sequence>
<dbReference type="GO" id="GO:0005737">
    <property type="term" value="C:cytoplasm"/>
    <property type="evidence" value="ECO:0007669"/>
    <property type="project" value="TreeGrafter"/>
</dbReference>
<keyword evidence="2" id="KW-1185">Reference proteome</keyword>
<dbReference type="Gene3D" id="3.40.50.720">
    <property type="entry name" value="NAD(P)-binding Rossmann-like Domain"/>
    <property type="match status" value="1"/>
</dbReference>
<dbReference type="EMBL" id="KV417712">
    <property type="protein sequence ID" value="KZP08846.1"/>
    <property type="molecule type" value="Genomic_DNA"/>
</dbReference>
<evidence type="ECO:0000313" key="1">
    <source>
        <dbReference type="EMBL" id="KZP08846.1"/>
    </source>
</evidence>
<dbReference type="PANTHER" id="PTHR48079">
    <property type="entry name" value="PROTEIN YEEZ"/>
    <property type="match status" value="1"/>
</dbReference>
<organism evidence="1 2">
    <name type="scientific">Athelia psychrophila</name>
    <dbReference type="NCBI Taxonomy" id="1759441"/>
    <lineage>
        <taxon>Eukaryota</taxon>
        <taxon>Fungi</taxon>
        <taxon>Dikarya</taxon>
        <taxon>Basidiomycota</taxon>
        <taxon>Agaricomycotina</taxon>
        <taxon>Agaricomycetes</taxon>
        <taxon>Agaricomycetidae</taxon>
        <taxon>Atheliales</taxon>
        <taxon>Atheliaceae</taxon>
        <taxon>Athelia</taxon>
    </lineage>
</organism>
<proteinExistence type="predicted"/>
<dbReference type="Proteomes" id="UP000076532">
    <property type="component" value="Unassembled WGS sequence"/>
</dbReference>
<accession>A0A165XSA6</accession>
<dbReference type="OrthoDB" id="10262413at2759"/>
<evidence type="ECO:0008006" key="3">
    <source>
        <dbReference type="Google" id="ProtNLM"/>
    </source>
</evidence>
<dbReference type="PANTHER" id="PTHR48079:SF6">
    <property type="entry name" value="NAD(P)-BINDING DOMAIN-CONTAINING PROTEIN-RELATED"/>
    <property type="match status" value="1"/>
</dbReference>
<protein>
    <recommendedName>
        <fullName evidence="3">NAD(P)-binding protein</fullName>
    </recommendedName>
</protein>
<dbReference type="SUPFAM" id="SSF51735">
    <property type="entry name" value="NAD(P)-binding Rossmann-fold domains"/>
    <property type="match status" value="1"/>
</dbReference>
<dbReference type="AlphaFoldDB" id="A0A165XSA6"/>
<dbReference type="GO" id="GO:0004029">
    <property type="term" value="F:aldehyde dehydrogenase (NAD+) activity"/>
    <property type="evidence" value="ECO:0007669"/>
    <property type="project" value="TreeGrafter"/>
</dbReference>
<dbReference type="STRING" id="436010.A0A165XSA6"/>
<reference evidence="1 2" key="1">
    <citation type="journal article" date="2016" name="Mol. Biol. Evol.">
        <title>Comparative Genomics of Early-Diverging Mushroom-Forming Fungi Provides Insights into the Origins of Lignocellulose Decay Capabilities.</title>
        <authorList>
            <person name="Nagy L.G."/>
            <person name="Riley R."/>
            <person name="Tritt A."/>
            <person name="Adam C."/>
            <person name="Daum C."/>
            <person name="Floudas D."/>
            <person name="Sun H."/>
            <person name="Yadav J.S."/>
            <person name="Pangilinan J."/>
            <person name="Larsson K.H."/>
            <person name="Matsuura K."/>
            <person name="Barry K."/>
            <person name="Labutti K."/>
            <person name="Kuo R."/>
            <person name="Ohm R.A."/>
            <person name="Bhattacharya S.S."/>
            <person name="Shirouzu T."/>
            <person name="Yoshinaga Y."/>
            <person name="Martin F.M."/>
            <person name="Grigoriev I.V."/>
            <person name="Hibbett D.S."/>
        </authorList>
    </citation>
    <scope>NUCLEOTIDE SEQUENCE [LARGE SCALE GENOMIC DNA]</scope>
    <source>
        <strain evidence="1 2">CBS 109695</strain>
    </source>
</reference>
<evidence type="ECO:0000313" key="2">
    <source>
        <dbReference type="Proteomes" id="UP000076532"/>
    </source>
</evidence>